<feature type="domain" description="F-box" evidence="2">
    <location>
        <begin position="51"/>
        <end position="97"/>
    </location>
</feature>
<dbReference type="EMBL" id="MG011691">
    <property type="protein sequence ID" value="AVK77054.1"/>
    <property type="molecule type" value="Genomic_DNA"/>
</dbReference>
<dbReference type="GO" id="GO:0019005">
    <property type="term" value="C:SCF ubiquitin ligase complex"/>
    <property type="evidence" value="ECO:0007669"/>
    <property type="project" value="TreeGrafter"/>
</dbReference>
<proteinExistence type="predicted"/>
<reference evidence="3" key="1">
    <citation type="journal article" date="2018" name="Nat. Commun.">
        <title>Diversity and evolution of the emerging Pandoraviridae family.</title>
        <authorList>
            <person name="Legendre M."/>
            <person name="Fabre E."/>
            <person name="Poirot O."/>
            <person name="Jeudy S."/>
            <person name="Lartigue A."/>
            <person name="Alempic J.M."/>
            <person name="Beucher L."/>
            <person name="Philippe N."/>
            <person name="Bertaux L."/>
            <person name="Christo-Foroux E."/>
            <person name="Labadie K."/>
            <person name="Coute Y."/>
            <person name="Abergel C."/>
            <person name="Claverie J.M."/>
        </authorList>
    </citation>
    <scope>NUCLEOTIDE SEQUENCE [LARGE SCALE GENOMIC DNA]</scope>
    <source>
        <strain evidence="3">Macleodensis</strain>
    </source>
</reference>
<dbReference type="PANTHER" id="PTHR12874">
    <property type="entry name" value="F-BOX ONLY PROTEIN 48-RELATED"/>
    <property type="match status" value="1"/>
</dbReference>
<dbReference type="PANTHER" id="PTHR12874:SF9">
    <property type="entry name" value="F-BOX ONLY PROTEIN 48"/>
    <property type="match status" value="1"/>
</dbReference>
<evidence type="ECO:0000313" key="3">
    <source>
        <dbReference type="EMBL" id="AVK77054.1"/>
    </source>
</evidence>
<sequence length="821" mass="89084">MGRFWIKSRRACAAWPGAGRHMPKRPRRRPPSSRGKCTTVEIHSMPVVALPISIADLPVELVECISAHLRGPDLAALACTCRVLAEVAGTDRLWRATFERDFGITYPPSEHADHAYYGKTIQWLYGLVATPVGRLRTAPNGTLTGRIVAADGVTRRSGEFSLHIGDAGDATVSLDGYGATVQRDAIGDDGAPQTWSVREGVFRDDQIVGRMRHLGDGTKENGSALIDYAYCFRGGSLDGKDHGFGVTHHSDGHVHFGEHSAEHYDGRCLLLSGAYDAYSGQLIKDTFSGYGVALDRDTGVTVEQYRTGDGSAWGIMRATTQSAHAWRVARAPCYMNDDNQSVDGQPSFASVEIVYSAPTTRASYLSASGGAWERFEHRGHTLVLHDNTPVFLAISDNHPTLAGLRVFGNVDGVNEMALVAVVRDTQGKDNNNASATSRWSDPLRRDCDVWPLGGPATTSLDHVTAIAYLDSISDGDANALPRDVRKDTDGAPRDLALREPFGVPLVDNDGAFSVRCFITGLRTEAFECVFAPNGLLYSIDGFSLWEALCTSIGAPLTDPCTGDILVPDIPQLVWQRWMESVPITLLAPAVREAFRRWASLSSSSLTKRGGSCACPSLHMNDLVRKWIVDALEVPLFDVAHILGNLDKRTLEGSGIGPAVASTLVDSTLLVRPPVIGWDHTKLAHVEFQHPLWDPRGPWRFGSPPTELMPDDPTLADYERDPNAAPAAYLGSHGVIRVALSQPSFVGAHLRDVFFIGQDLLGASFVGATLDRCAFIGCTLDDWRLLDASLIMCGFHDCRINRLPVATMAEAAGDRGAILWPE</sequence>
<feature type="compositionally biased region" description="Basic residues" evidence="1">
    <location>
        <begin position="21"/>
        <end position="31"/>
    </location>
</feature>
<dbReference type="Pfam" id="PF12937">
    <property type="entry name" value="F-box-like"/>
    <property type="match status" value="1"/>
</dbReference>
<dbReference type="InterPro" id="IPR001810">
    <property type="entry name" value="F-box_dom"/>
</dbReference>
<dbReference type="KEGG" id="vg:36841509"/>
<dbReference type="Gene3D" id="1.20.1280.50">
    <property type="match status" value="1"/>
</dbReference>
<dbReference type="RefSeq" id="YP_009481050.1">
    <property type="nucleotide sequence ID" value="NC_037665.1"/>
</dbReference>
<dbReference type="SUPFAM" id="SSF141571">
    <property type="entry name" value="Pentapeptide repeat-like"/>
    <property type="match status" value="1"/>
</dbReference>
<dbReference type="Proteomes" id="UP000249758">
    <property type="component" value="Segment"/>
</dbReference>
<dbReference type="Gene3D" id="2.160.20.80">
    <property type="entry name" value="E3 ubiquitin-protein ligase SopA"/>
    <property type="match status" value="1"/>
</dbReference>
<gene>
    <name evidence="3" type="ORF">pmac_cds_366</name>
</gene>
<name>A0A2U7UF38_9VIRU</name>
<dbReference type="PROSITE" id="PS50181">
    <property type="entry name" value="FBOX"/>
    <property type="match status" value="1"/>
</dbReference>
<organism evidence="3">
    <name type="scientific">Pandoravirus macleodensis</name>
    <dbReference type="NCBI Taxonomy" id="2107707"/>
    <lineage>
        <taxon>Viruses</taxon>
        <taxon>Pandoravirus</taxon>
    </lineage>
</organism>
<dbReference type="SUPFAM" id="SSF81383">
    <property type="entry name" value="F-box domain"/>
    <property type="match status" value="1"/>
</dbReference>
<accession>A0A2U7UF38</accession>
<dbReference type="InterPro" id="IPR036047">
    <property type="entry name" value="F-box-like_dom_sf"/>
</dbReference>
<evidence type="ECO:0000256" key="1">
    <source>
        <dbReference type="SAM" id="MobiDB-lite"/>
    </source>
</evidence>
<feature type="region of interest" description="Disordered" evidence="1">
    <location>
        <begin position="17"/>
        <end position="36"/>
    </location>
</feature>
<dbReference type="GeneID" id="36841509"/>
<protein>
    <submittedName>
        <fullName evidence="3">F-box domain containing protein</fullName>
    </submittedName>
</protein>
<evidence type="ECO:0000259" key="2">
    <source>
        <dbReference type="PROSITE" id="PS50181"/>
    </source>
</evidence>
<dbReference type="GO" id="GO:0031146">
    <property type="term" value="P:SCF-dependent proteasomal ubiquitin-dependent protein catabolic process"/>
    <property type="evidence" value="ECO:0007669"/>
    <property type="project" value="TreeGrafter"/>
</dbReference>